<proteinExistence type="predicted"/>
<evidence type="ECO:0000313" key="2">
    <source>
        <dbReference type="EMBL" id="CAI0625567.1"/>
    </source>
</evidence>
<gene>
    <name evidence="2" type="ORF">LITE_LOCUS50486</name>
</gene>
<feature type="compositionally biased region" description="Basic residues" evidence="1">
    <location>
        <begin position="34"/>
        <end position="44"/>
    </location>
</feature>
<comment type="caution">
    <text evidence="2">The sequence shown here is derived from an EMBL/GenBank/DDBJ whole genome shotgun (WGS) entry which is preliminary data.</text>
</comment>
<sequence>EGEELKKTHSLVPTVKPVRPSSLPGAENLSSCFRPRRKKERKKERNPILLSFPGRISSVRPKKQTKGHFGLVLYLR</sequence>
<name>A0AAV0S1D6_9ROSI</name>
<protein>
    <submittedName>
        <fullName evidence="2">Uncharacterized protein</fullName>
    </submittedName>
</protein>
<feature type="non-terminal residue" evidence="2">
    <location>
        <position position="1"/>
    </location>
</feature>
<dbReference type="Proteomes" id="UP001154282">
    <property type="component" value="Unassembled WGS sequence"/>
</dbReference>
<organism evidence="2 3">
    <name type="scientific">Linum tenue</name>
    <dbReference type="NCBI Taxonomy" id="586396"/>
    <lineage>
        <taxon>Eukaryota</taxon>
        <taxon>Viridiplantae</taxon>
        <taxon>Streptophyta</taxon>
        <taxon>Embryophyta</taxon>
        <taxon>Tracheophyta</taxon>
        <taxon>Spermatophyta</taxon>
        <taxon>Magnoliopsida</taxon>
        <taxon>eudicotyledons</taxon>
        <taxon>Gunneridae</taxon>
        <taxon>Pentapetalae</taxon>
        <taxon>rosids</taxon>
        <taxon>fabids</taxon>
        <taxon>Malpighiales</taxon>
        <taxon>Linaceae</taxon>
        <taxon>Linum</taxon>
    </lineage>
</organism>
<feature type="region of interest" description="Disordered" evidence="1">
    <location>
        <begin position="1"/>
        <end position="46"/>
    </location>
</feature>
<evidence type="ECO:0000313" key="3">
    <source>
        <dbReference type="Proteomes" id="UP001154282"/>
    </source>
</evidence>
<accession>A0AAV0S1D6</accession>
<evidence type="ECO:0000256" key="1">
    <source>
        <dbReference type="SAM" id="MobiDB-lite"/>
    </source>
</evidence>
<dbReference type="EMBL" id="CAMGYJ010000011">
    <property type="protein sequence ID" value="CAI0625567.1"/>
    <property type="molecule type" value="Genomic_DNA"/>
</dbReference>
<dbReference type="AlphaFoldDB" id="A0AAV0S1D6"/>
<keyword evidence="3" id="KW-1185">Reference proteome</keyword>
<feature type="non-terminal residue" evidence="2">
    <location>
        <position position="76"/>
    </location>
</feature>
<reference evidence="2" key="1">
    <citation type="submission" date="2022-08" db="EMBL/GenBank/DDBJ databases">
        <authorList>
            <person name="Gutierrez-Valencia J."/>
        </authorList>
    </citation>
    <scope>NUCLEOTIDE SEQUENCE</scope>
</reference>